<dbReference type="SUPFAM" id="SSF55729">
    <property type="entry name" value="Acyl-CoA N-acyltransferases (Nat)"/>
    <property type="match status" value="1"/>
</dbReference>
<dbReference type="Proteomes" id="UP000054978">
    <property type="component" value="Unassembled WGS sequence"/>
</dbReference>
<dbReference type="GO" id="GO:0016410">
    <property type="term" value="F:N-acyltransferase activity"/>
    <property type="evidence" value="ECO:0007669"/>
    <property type="project" value="TreeGrafter"/>
</dbReference>
<dbReference type="AlphaFoldDB" id="A0A157ZIY5"/>
<keyword evidence="4" id="KW-1185">Reference proteome</keyword>
<sequence>MTAAPHRGNTNRPLRIQDSTKTQANSFAAQAKNEHLIDEAEHNNGNLLLTTSRKTFWQSPRPWLKAPASSEIPLRYTETNGRTHPVRPKNTEGTIYERHFPQIDMTFSLRTADPEADSEVFSAWMNLDRVAHFWDQRGTRAEHAAYLAERREDPHMHPMIGYFVDKPFGYFEFCWAKEDRLGPSTMQAISIAACIC</sequence>
<gene>
    <name evidence="3" type="ORF">AWB83_00634</name>
</gene>
<organism evidence="3 4">
    <name type="scientific">Caballeronia ptereochthonis</name>
    <dbReference type="NCBI Taxonomy" id="1777144"/>
    <lineage>
        <taxon>Bacteria</taxon>
        <taxon>Pseudomonadati</taxon>
        <taxon>Pseudomonadota</taxon>
        <taxon>Betaproteobacteria</taxon>
        <taxon>Burkholderiales</taxon>
        <taxon>Burkholderiaceae</taxon>
        <taxon>Caballeronia</taxon>
    </lineage>
</organism>
<dbReference type="EMBL" id="FCOB02000002">
    <property type="protein sequence ID" value="SAK45455.1"/>
    <property type="molecule type" value="Genomic_DNA"/>
</dbReference>
<dbReference type="STRING" id="1777144.AWB83_00634"/>
<reference evidence="3" key="1">
    <citation type="submission" date="2016-01" db="EMBL/GenBank/DDBJ databases">
        <authorList>
            <person name="Peeters C."/>
        </authorList>
    </citation>
    <scope>NUCLEOTIDE SEQUENCE [LARGE SCALE GENOMIC DNA]</scope>
    <source>
        <strain evidence="3">LMG 29326</strain>
    </source>
</reference>
<dbReference type="SMART" id="SM01006">
    <property type="entry name" value="AlcB"/>
    <property type="match status" value="1"/>
</dbReference>
<accession>A0A157ZIY5</accession>
<protein>
    <submittedName>
        <fullName evidence="3">Siderophore biosynthesis protein domain protein</fullName>
    </submittedName>
</protein>
<dbReference type="InterPro" id="IPR016181">
    <property type="entry name" value="Acyl_CoA_acyltransferase"/>
</dbReference>
<dbReference type="PANTHER" id="PTHR31438">
    <property type="entry name" value="LYSINE N-ACYLTRANSFERASE C17G9.06C-RELATED"/>
    <property type="match status" value="1"/>
</dbReference>
<feature type="domain" description="Acyltransferase MbtK/IucB-like conserved" evidence="2">
    <location>
        <begin position="110"/>
        <end position="157"/>
    </location>
</feature>
<evidence type="ECO:0000313" key="4">
    <source>
        <dbReference type="Proteomes" id="UP000054978"/>
    </source>
</evidence>
<dbReference type="GO" id="GO:0019290">
    <property type="term" value="P:siderophore biosynthetic process"/>
    <property type="evidence" value="ECO:0007669"/>
    <property type="project" value="InterPro"/>
</dbReference>
<proteinExistence type="predicted"/>
<evidence type="ECO:0000259" key="2">
    <source>
        <dbReference type="SMART" id="SM01006"/>
    </source>
</evidence>
<evidence type="ECO:0000256" key="1">
    <source>
        <dbReference type="ARBA" id="ARBA00004924"/>
    </source>
</evidence>
<name>A0A157ZIY5_9BURK</name>
<dbReference type="InterPro" id="IPR019432">
    <property type="entry name" value="Acyltransferase_MbtK/IucB-like"/>
</dbReference>
<dbReference type="Gene3D" id="3.40.630.30">
    <property type="match status" value="1"/>
</dbReference>
<dbReference type="Pfam" id="PF13523">
    <property type="entry name" value="Acetyltransf_8"/>
    <property type="match status" value="1"/>
</dbReference>
<comment type="pathway">
    <text evidence="1">Siderophore biosynthesis.</text>
</comment>
<dbReference type="PANTHER" id="PTHR31438:SF1">
    <property type="entry name" value="LYSINE N-ACYLTRANSFERASE C17G9.06C-RELATED"/>
    <property type="match status" value="1"/>
</dbReference>
<comment type="caution">
    <text evidence="3">The sequence shown here is derived from an EMBL/GenBank/DDBJ whole genome shotgun (WGS) entry which is preliminary data.</text>
</comment>
<evidence type="ECO:0000313" key="3">
    <source>
        <dbReference type="EMBL" id="SAK45455.1"/>
    </source>
</evidence>